<dbReference type="GO" id="GO:0005549">
    <property type="term" value="F:odorant binding"/>
    <property type="evidence" value="ECO:0007669"/>
    <property type="project" value="InterPro"/>
</dbReference>
<comment type="caution">
    <text evidence="10">Lacks conserved residue(s) required for the propagation of feature annotation.</text>
</comment>
<evidence type="ECO:0000256" key="8">
    <source>
        <dbReference type="ARBA" id="ARBA00023170"/>
    </source>
</evidence>
<keyword evidence="2" id="KW-1003">Cell membrane</keyword>
<name>A0A8R2LXC9_BOMMO</name>
<evidence type="ECO:0000256" key="3">
    <source>
        <dbReference type="ARBA" id="ARBA00022606"/>
    </source>
</evidence>
<feature type="transmembrane region" description="Helical" evidence="10">
    <location>
        <begin position="140"/>
        <end position="165"/>
    </location>
</feature>
<dbReference type="Proteomes" id="UP000005204">
    <property type="component" value="Unassembled WGS sequence"/>
</dbReference>
<keyword evidence="12" id="KW-1185">Reference proteome</keyword>
<feature type="transmembrane region" description="Helical" evidence="10">
    <location>
        <begin position="55"/>
        <end position="72"/>
    </location>
</feature>
<dbReference type="EnsemblMetazoa" id="XM_038013076.1">
    <property type="protein sequence ID" value="XP_037869004.1"/>
    <property type="gene ID" value="LOC105842327"/>
</dbReference>
<sequence>MAILTDKVLKKYIRTPGQWNEIDEIMAPALLVQRLFGQQILDPDWSLKKHASHQLFTIFLVIYVICGTLDFLKTTTDQGQIVEGYYTLIIISSFIVKYPLFFVNRKPIQKSYLIAKTTLFDLIRENGEKAQTLLKYCRNLILLLFIMILLPFVSYILTAMYYYAIRSRVTLSKTTSILVPMTSPFYEIGFLLHAIFMFEIAFLLLVVDMWFVFFMFFYCIACDRLVEILEVKRDVGVYEIELNRALKKFYIAHDNQMKYLNIISAIYKWSTLIPLCTVLASICIIMLQMTEKINWIFATNTVPTLAEIFAYNWFGEMVKTKAENVTLALLEFHWTGLRYKDKKNYQIIICYTNKAFGIRTAFGNDLSMSTMSAVFKASYQAFAVMKSMQN</sequence>
<evidence type="ECO:0000256" key="7">
    <source>
        <dbReference type="ARBA" id="ARBA00023136"/>
    </source>
</evidence>
<evidence type="ECO:0000313" key="12">
    <source>
        <dbReference type="Proteomes" id="UP000005204"/>
    </source>
</evidence>
<keyword evidence="9 10" id="KW-0807">Transducer</keyword>
<dbReference type="RefSeq" id="XP_037869004.1">
    <property type="nucleotide sequence ID" value="XM_038013076.2"/>
</dbReference>
<evidence type="ECO:0000313" key="11">
    <source>
        <dbReference type="EnsemblMetazoa" id="XP_037869004.1"/>
    </source>
</evidence>
<dbReference type="GO" id="GO:0004984">
    <property type="term" value="F:olfactory receptor activity"/>
    <property type="evidence" value="ECO:0007669"/>
    <property type="project" value="InterPro"/>
</dbReference>
<dbReference type="KEGG" id="bmor:105842327"/>
<reference evidence="11" key="2">
    <citation type="submission" date="2022-06" db="UniProtKB">
        <authorList>
            <consortium name="EnsemblMetazoa"/>
        </authorList>
    </citation>
    <scope>IDENTIFICATION</scope>
    <source>
        <strain evidence="11">p50T (Dazao)</strain>
    </source>
</reference>
<feature type="transmembrane region" description="Helical" evidence="10">
    <location>
        <begin position="293"/>
        <end position="314"/>
    </location>
</feature>
<dbReference type="GeneID" id="105842327"/>
<evidence type="ECO:0000256" key="10">
    <source>
        <dbReference type="RuleBase" id="RU351113"/>
    </source>
</evidence>
<accession>A0A8R2LXC9</accession>
<protein>
    <recommendedName>
        <fullName evidence="10">Odorant receptor</fullName>
    </recommendedName>
</protein>
<evidence type="ECO:0000256" key="6">
    <source>
        <dbReference type="ARBA" id="ARBA00022989"/>
    </source>
</evidence>
<feature type="transmembrane region" description="Helical" evidence="10">
    <location>
        <begin position="266"/>
        <end position="287"/>
    </location>
</feature>
<comment type="subcellular location">
    <subcellularLocation>
        <location evidence="1 10">Cell membrane</location>
        <topology evidence="1 10">Multi-pass membrane protein</topology>
    </subcellularLocation>
</comment>
<reference evidence="12" key="1">
    <citation type="journal article" date="2008" name="Insect Biochem. Mol. Biol.">
        <title>The genome of a lepidopteran model insect, the silkworm Bombyx mori.</title>
        <authorList>
            <consortium name="International Silkworm Genome Consortium"/>
        </authorList>
    </citation>
    <scope>NUCLEOTIDE SEQUENCE [LARGE SCALE GENOMIC DNA]</scope>
    <source>
        <strain evidence="12">p50T</strain>
    </source>
</reference>
<evidence type="ECO:0000256" key="2">
    <source>
        <dbReference type="ARBA" id="ARBA00022475"/>
    </source>
</evidence>
<evidence type="ECO:0000256" key="4">
    <source>
        <dbReference type="ARBA" id="ARBA00022692"/>
    </source>
</evidence>
<evidence type="ECO:0000256" key="9">
    <source>
        <dbReference type="ARBA" id="ARBA00023224"/>
    </source>
</evidence>
<keyword evidence="5 10" id="KW-0552">Olfaction</keyword>
<dbReference type="PANTHER" id="PTHR21137">
    <property type="entry name" value="ODORANT RECEPTOR"/>
    <property type="match status" value="1"/>
</dbReference>
<dbReference type="PANTHER" id="PTHR21137:SF35">
    <property type="entry name" value="ODORANT RECEPTOR 19A-RELATED"/>
    <property type="match status" value="1"/>
</dbReference>
<keyword evidence="8 10" id="KW-0675">Receptor</keyword>
<keyword evidence="3 10" id="KW-0716">Sensory transduction</keyword>
<feature type="transmembrane region" description="Helical" evidence="10">
    <location>
        <begin position="84"/>
        <end position="103"/>
    </location>
</feature>
<feature type="transmembrane region" description="Helical" evidence="10">
    <location>
        <begin position="185"/>
        <end position="218"/>
    </location>
</feature>
<evidence type="ECO:0000256" key="5">
    <source>
        <dbReference type="ARBA" id="ARBA00022725"/>
    </source>
</evidence>
<dbReference type="Pfam" id="PF02949">
    <property type="entry name" value="7tm_6"/>
    <property type="match status" value="1"/>
</dbReference>
<dbReference type="InterPro" id="IPR004117">
    <property type="entry name" value="7tm6_olfct_rcpt"/>
</dbReference>
<organism evidence="11 12">
    <name type="scientific">Bombyx mori</name>
    <name type="common">Silk moth</name>
    <dbReference type="NCBI Taxonomy" id="7091"/>
    <lineage>
        <taxon>Eukaryota</taxon>
        <taxon>Metazoa</taxon>
        <taxon>Ecdysozoa</taxon>
        <taxon>Arthropoda</taxon>
        <taxon>Hexapoda</taxon>
        <taxon>Insecta</taxon>
        <taxon>Pterygota</taxon>
        <taxon>Neoptera</taxon>
        <taxon>Endopterygota</taxon>
        <taxon>Lepidoptera</taxon>
        <taxon>Glossata</taxon>
        <taxon>Ditrysia</taxon>
        <taxon>Bombycoidea</taxon>
        <taxon>Bombycidae</taxon>
        <taxon>Bombycinae</taxon>
        <taxon>Bombyx</taxon>
    </lineage>
</organism>
<keyword evidence="6 10" id="KW-1133">Transmembrane helix</keyword>
<dbReference type="AlphaFoldDB" id="A0A8R2LXC9"/>
<comment type="similarity">
    <text evidence="10">Belongs to the insect chemoreceptor superfamily. Heteromeric odorant receptor channel (TC 1.A.69) family.</text>
</comment>
<dbReference type="GO" id="GO:0005886">
    <property type="term" value="C:plasma membrane"/>
    <property type="evidence" value="ECO:0007669"/>
    <property type="project" value="UniProtKB-SubCell"/>
</dbReference>
<evidence type="ECO:0000256" key="1">
    <source>
        <dbReference type="ARBA" id="ARBA00004651"/>
    </source>
</evidence>
<proteinExistence type="inferred from homology"/>
<dbReference type="GO" id="GO:0007165">
    <property type="term" value="P:signal transduction"/>
    <property type="evidence" value="ECO:0007669"/>
    <property type="project" value="UniProtKB-KW"/>
</dbReference>
<keyword evidence="4 10" id="KW-0812">Transmembrane</keyword>
<keyword evidence="7 10" id="KW-0472">Membrane</keyword>